<dbReference type="EMBL" id="CP022356">
    <property type="protein sequence ID" value="ASK79377.1"/>
    <property type="molecule type" value="Genomic_DNA"/>
</dbReference>
<dbReference type="Proteomes" id="UP000242175">
    <property type="component" value="Chromosome small"/>
</dbReference>
<dbReference type="Gene3D" id="3.40.50.1820">
    <property type="entry name" value="alpha/beta hydrolase"/>
    <property type="match status" value="1"/>
</dbReference>
<comment type="similarity">
    <text evidence="1">Belongs to the peptidase S9A family.</text>
</comment>
<dbReference type="Gene3D" id="2.130.10.120">
    <property type="entry name" value="Prolyl oligopeptidase, N-terminal domain"/>
    <property type="match status" value="1"/>
</dbReference>
<reference evidence="7 8" key="1">
    <citation type="journal article" date="2016" name="Int. J. Syst. Evol. Microbiol.">
        <title>Paraphotobacterium marinum gen. nov., sp. nov., a member of the family Vibrionaceae, isolated from surface seawater.</title>
        <authorList>
            <person name="Huang Z."/>
            <person name="Dong C."/>
            <person name="Shao Z."/>
        </authorList>
    </citation>
    <scope>NUCLEOTIDE SEQUENCE [LARGE SCALE GENOMIC DNA]</scope>
    <source>
        <strain evidence="7 8">NSCS20N07D</strain>
    </source>
</reference>
<dbReference type="InterPro" id="IPR002470">
    <property type="entry name" value="Peptidase_S9A"/>
</dbReference>
<proteinExistence type="inferred from homology"/>
<dbReference type="KEGG" id="pmai:CF386_09960"/>
<dbReference type="Pfam" id="PF02897">
    <property type="entry name" value="Peptidase_S9_N"/>
    <property type="match status" value="1"/>
</dbReference>
<dbReference type="GO" id="GO:0004252">
    <property type="term" value="F:serine-type endopeptidase activity"/>
    <property type="evidence" value="ECO:0007669"/>
    <property type="project" value="UniProtKB-EC"/>
</dbReference>
<dbReference type="SUPFAM" id="SSF53474">
    <property type="entry name" value="alpha/beta-Hydrolases"/>
    <property type="match status" value="1"/>
</dbReference>
<evidence type="ECO:0000259" key="6">
    <source>
        <dbReference type="Pfam" id="PF02897"/>
    </source>
</evidence>
<organism evidence="7 8">
    <name type="scientific">Paraphotobacterium marinum</name>
    <dbReference type="NCBI Taxonomy" id="1755811"/>
    <lineage>
        <taxon>Bacteria</taxon>
        <taxon>Pseudomonadati</taxon>
        <taxon>Pseudomonadota</taxon>
        <taxon>Gammaproteobacteria</taxon>
        <taxon>Vibrionales</taxon>
        <taxon>Vibrionaceae</taxon>
        <taxon>Paraphotobacterium</taxon>
    </lineage>
</organism>
<dbReference type="GO" id="GO:0006508">
    <property type="term" value="P:proteolysis"/>
    <property type="evidence" value="ECO:0007669"/>
    <property type="project" value="UniProtKB-KW"/>
</dbReference>
<name>A0A220VG88_9GAMM</name>
<dbReference type="PRINTS" id="PR00862">
    <property type="entry name" value="PROLIGOPTASE"/>
</dbReference>
<accession>A0A220VG88</accession>
<evidence type="ECO:0000256" key="3">
    <source>
        <dbReference type="ARBA" id="ARBA00022801"/>
    </source>
</evidence>
<dbReference type="PANTHER" id="PTHR11757">
    <property type="entry name" value="PROTEASE FAMILY S9A OLIGOPEPTIDASE"/>
    <property type="match status" value="1"/>
</dbReference>
<dbReference type="InterPro" id="IPR029058">
    <property type="entry name" value="AB_hydrolase_fold"/>
</dbReference>
<evidence type="ECO:0000313" key="7">
    <source>
        <dbReference type="EMBL" id="ASK79377.1"/>
    </source>
</evidence>
<evidence type="ECO:0000256" key="2">
    <source>
        <dbReference type="ARBA" id="ARBA00022670"/>
    </source>
</evidence>
<sequence>MERLNTYIYRIIMNPIKPPNAKKIPKEIKQHNQTRVDNYAWLRDKNWKKFIEGDLDFHDPSVKEYLESEQAYTKQIMDHTQSSQKQIYDEILSRIVEDDISYPYQKGNYYYIQETKKGLNYPILQRKFASIDAETETYFDINKESENYDTFILGTTSVNKDGTYFAYTVNTTGSMSYSLKLKDLAKNEHTQLNITDLTDSFQWVDNENIFYIERDESGRGKTVCSINIHKGLESRQVLFTKPTSHDDMFLDMTKTPDGKYIFLHLNNGSDTVIHYKPLDSDAPFQLFVEDKDDIQYSITHNNGSFYILTNLNHKNNFMIMTCPVENISKSNWKIFLDEEKDLYLETMALYNKYLIACYKNTATSMQEIFIINILTHEKRSLKFSTNNFCFHLIGNDDPNSYVIRFSLETPIQPSTLYDLNLESLKKITLKKSNVPNYDTNKYQTEVLNATSSDGQKIPITIIYKKGTLLNSKNPLLLYGYGSYGLGITPTFNQQIFSLINRGFIYAIAHIRGGDEKGYNWYRNGKKELKKNTFEDYLTVCHFLIDQKYTNAGLITGYGGSAGGLLMGAVANMEPSIFKSIIAAVPFVDVVNTISDASLPLTPPEWEEWGNPILNKEDFEYILSYSPYDNIKPQSYPNILALTGISDEQVTYWEPAKWVAKLRDLKTDNNLLLLDIKMNSGHTGASKRYQWIKDKAFEYAFILKAYQ</sequence>
<dbReference type="AlphaFoldDB" id="A0A220VG88"/>
<dbReference type="PANTHER" id="PTHR11757:SF19">
    <property type="entry name" value="PROLYL ENDOPEPTIDASE-LIKE"/>
    <property type="match status" value="1"/>
</dbReference>
<feature type="domain" description="Peptidase S9A N-terminal" evidence="6">
    <location>
        <begin position="19"/>
        <end position="429"/>
    </location>
</feature>
<dbReference type="InterPro" id="IPR001375">
    <property type="entry name" value="Peptidase_S9_cat"/>
</dbReference>
<keyword evidence="4" id="KW-0720">Serine protease</keyword>
<keyword evidence="8" id="KW-1185">Reference proteome</keyword>
<keyword evidence="3 7" id="KW-0378">Hydrolase</keyword>
<evidence type="ECO:0000256" key="4">
    <source>
        <dbReference type="ARBA" id="ARBA00022825"/>
    </source>
</evidence>
<dbReference type="EC" id="3.4.21.83" evidence="7"/>
<dbReference type="Pfam" id="PF00326">
    <property type="entry name" value="Peptidase_S9"/>
    <property type="match status" value="1"/>
</dbReference>
<keyword evidence="2" id="KW-0645">Protease</keyword>
<dbReference type="SUPFAM" id="SSF50993">
    <property type="entry name" value="Peptidase/esterase 'gauge' domain"/>
    <property type="match status" value="1"/>
</dbReference>
<dbReference type="InterPro" id="IPR023302">
    <property type="entry name" value="Pept_S9A_N"/>
</dbReference>
<protein>
    <submittedName>
        <fullName evidence="7">Oligopeptidase B</fullName>
        <ecNumber evidence="7">3.4.21.83</ecNumber>
    </submittedName>
</protein>
<feature type="domain" description="Peptidase S9 prolyl oligopeptidase catalytic" evidence="5">
    <location>
        <begin position="490"/>
        <end position="704"/>
    </location>
</feature>
<evidence type="ECO:0000259" key="5">
    <source>
        <dbReference type="Pfam" id="PF00326"/>
    </source>
</evidence>
<evidence type="ECO:0000313" key="8">
    <source>
        <dbReference type="Proteomes" id="UP000242175"/>
    </source>
</evidence>
<evidence type="ECO:0000256" key="1">
    <source>
        <dbReference type="ARBA" id="ARBA00005228"/>
    </source>
</evidence>
<gene>
    <name evidence="7" type="ORF">CF386_09960</name>
</gene>
<dbReference type="InterPro" id="IPR051543">
    <property type="entry name" value="Serine_Peptidase_S9A"/>
</dbReference>